<evidence type="ECO:0000259" key="1">
    <source>
        <dbReference type="Pfam" id="PF00656"/>
    </source>
</evidence>
<sequence>MSKAVLFGINYIHTPSAQLRGCVNDVNNMAKYLTDEEKYDVVKVYTDESNEYKTRANSIINILYKLAIDSHRLELKKVWIHFSGHGCYIPDHDGDEKDGKDECIVPSDFRQSGVITDDLIKRVLRYFNKNTKVTCVFDCCHSGTVCDLKYIYKDNNKEPVEVNTFSKCEAKVCMISGCMDNQTSADAYNVQGKREFSGAMTSCLLLTLSQDKKIFNVMYKLRSLLRQKGFTQYPQLASSYVITDTESFC</sequence>
<dbReference type="GO" id="GO:0005737">
    <property type="term" value="C:cytoplasm"/>
    <property type="evidence" value="ECO:0007669"/>
    <property type="project" value="TreeGrafter"/>
</dbReference>
<dbReference type="InterPro" id="IPR050452">
    <property type="entry name" value="Metacaspase"/>
</dbReference>
<dbReference type="PANTHER" id="PTHR48104">
    <property type="entry name" value="METACASPASE-4"/>
    <property type="match status" value="1"/>
</dbReference>
<dbReference type="AlphaFoldDB" id="A0A6C0BRY5"/>
<dbReference type="InterPro" id="IPR011600">
    <property type="entry name" value="Pept_C14_caspase"/>
</dbReference>
<accession>A0A6C0BRY5</accession>
<dbReference type="GO" id="GO:0004197">
    <property type="term" value="F:cysteine-type endopeptidase activity"/>
    <property type="evidence" value="ECO:0007669"/>
    <property type="project" value="InterPro"/>
</dbReference>
<evidence type="ECO:0000313" key="2">
    <source>
        <dbReference type="EMBL" id="QHS94033.1"/>
    </source>
</evidence>
<dbReference type="Gene3D" id="3.40.50.12660">
    <property type="match status" value="1"/>
</dbReference>
<name>A0A6C0BRY5_9ZZZZ</name>
<proteinExistence type="predicted"/>
<dbReference type="PANTHER" id="PTHR48104:SF30">
    <property type="entry name" value="METACASPASE-1"/>
    <property type="match status" value="1"/>
</dbReference>
<dbReference type="Pfam" id="PF00656">
    <property type="entry name" value="Peptidase_C14"/>
    <property type="match status" value="1"/>
</dbReference>
<feature type="domain" description="Peptidase C14 caspase" evidence="1">
    <location>
        <begin position="2"/>
        <end position="239"/>
    </location>
</feature>
<dbReference type="GO" id="GO:0006508">
    <property type="term" value="P:proteolysis"/>
    <property type="evidence" value="ECO:0007669"/>
    <property type="project" value="InterPro"/>
</dbReference>
<reference evidence="2" key="1">
    <citation type="journal article" date="2020" name="Nature">
        <title>Giant virus diversity and host interactions through global metagenomics.</title>
        <authorList>
            <person name="Schulz F."/>
            <person name="Roux S."/>
            <person name="Paez-Espino D."/>
            <person name="Jungbluth S."/>
            <person name="Walsh D.A."/>
            <person name="Denef V.J."/>
            <person name="McMahon K.D."/>
            <person name="Konstantinidis K.T."/>
            <person name="Eloe-Fadrosh E.A."/>
            <person name="Kyrpides N.C."/>
            <person name="Woyke T."/>
        </authorList>
    </citation>
    <scope>NUCLEOTIDE SEQUENCE</scope>
    <source>
        <strain evidence="2">GVMAG-M-3300018416-26</strain>
    </source>
</reference>
<organism evidence="2">
    <name type="scientific">viral metagenome</name>
    <dbReference type="NCBI Taxonomy" id="1070528"/>
    <lineage>
        <taxon>unclassified sequences</taxon>
        <taxon>metagenomes</taxon>
        <taxon>organismal metagenomes</taxon>
    </lineage>
</organism>
<protein>
    <recommendedName>
        <fullName evidence="1">Peptidase C14 caspase domain-containing protein</fullName>
    </recommendedName>
</protein>
<dbReference type="EMBL" id="MN739215">
    <property type="protein sequence ID" value="QHS94033.1"/>
    <property type="molecule type" value="Genomic_DNA"/>
</dbReference>